<accession>F7G5J4</accession>
<protein>
    <recommendedName>
        <fullName evidence="13">Cytochrome P450</fullName>
        <ecNumber evidence="13">1.14.14.1</ecNumber>
    </recommendedName>
</protein>
<dbReference type="PANTHER" id="PTHR24300">
    <property type="entry name" value="CYTOCHROME P450 508A4-RELATED"/>
    <property type="match status" value="1"/>
</dbReference>
<organism evidence="15 16">
    <name type="scientific">Monodelphis domestica</name>
    <name type="common">Gray short-tailed opossum</name>
    <dbReference type="NCBI Taxonomy" id="13616"/>
    <lineage>
        <taxon>Eukaryota</taxon>
        <taxon>Metazoa</taxon>
        <taxon>Chordata</taxon>
        <taxon>Craniata</taxon>
        <taxon>Vertebrata</taxon>
        <taxon>Euteleostomi</taxon>
        <taxon>Mammalia</taxon>
        <taxon>Metatheria</taxon>
        <taxon>Didelphimorphia</taxon>
        <taxon>Didelphidae</taxon>
        <taxon>Monodelphis</taxon>
    </lineage>
</organism>
<dbReference type="InterPro" id="IPR036396">
    <property type="entry name" value="Cyt_P450_sf"/>
</dbReference>
<comment type="catalytic activity">
    <reaction evidence="13">
        <text>an organic molecule + reduced [NADPH--hemoprotein reductase] + O2 = an alcohol + oxidized [NADPH--hemoprotein reductase] + H2O + H(+)</text>
        <dbReference type="Rhea" id="RHEA:17149"/>
        <dbReference type="Rhea" id="RHEA-COMP:11964"/>
        <dbReference type="Rhea" id="RHEA-COMP:11965"/>
        <dbReference type="ChEBI" id="CHEBI:15377"/>
        <dbReference type="ChEBI" id="CHEBI:15378"/>
        <dbReference type="ChEBI" id="CHEBI:15379"/>
        <dbReference type="ChEBI" id="CHEBI:30879"/>
        <dbReference type="ChEBI" id="CHEBI:57618"/>
        <dbReference type="ChEBI" id="CHEBI:58210"/>
        <dbReference type="ChEBI" id="CHEBI:142491"/>
        <dbReference type="EC" id="1.14.14.1"/>
    </reaction>
</comment>
<dbReference type="Ensembl" id="ENSMODT00000006967.4">
    <property type="protein sequence ID" value="ENSMODP00000006829.3"/>
    <property type="gene ID" value="ENSMODG00000005516.4"/>
</dbReference>
<dbReference type="InterPro" id="IPR050182">
    <property type="entry name" value="Cytochrome_P450_fam2"/>
</dbReference>
<dbReference type="Gene3D" id="1.10.630.10">
    <property type="entry name" value="Cytochrome P450"/>
    <property type="match status" value="1"/>
</dbReference>
<reference evidence="15" key="2">
    <citation type="submission" date="2025-08" db="UniProtKB">
        <authorList>
            <consortium name="Ensembl"/>
        </authorList>
    </citation>
    <scope>IDENTIFICATION</scope>
</reference>
<evidence type="ECO:0000256" key="10">
    <source>
        <dbReference type="ARBA" id="ARBA00023136"/>
    </source>
</evidence>
<keyword evidence="10 14" id="KW-0472">Membrane</keyword>
<keyword evidence="9 12" id="KW-0503">Monooxygenase</keyword>
<dbReference type="Bgee" id="ENSMODG00000005516">
    <property type="expression patterns" value="Expressed in liver and 10 other cell types or tissues"/>
</dbReference>
<reference evidence="15 16" key="1">
    <citation type="journal article" date="2007" name="Nature">
        <title>Genome of the marsupial Monodelphis domestica reveals innovation in non-coding sequences.</title>
        <authorList>
            <person name="Mikkelsen T.S."/>
            <person name="Wakefield M.J."/>
            <person name="Aken B."/>
            <person name="Amemiya C.T."/>
            <person name="Chang J.L."/>
            <person name="Duke S."/>
            <person name="Garber M."/>
            <person name="Gentles A.J."/>
            <person name="Goodstadt L."/>
            <person name="Heger A."/>
            <person name="Jurka J."/>
            <person name="Kamal M."/>
            <person name="Mauceli E."/>
            <person name="Searle S.M."/>
            <person name="Sharpe T."/>
            <person name="Baker M.L."/>
            <person name="Batzer M.A."/>
            <person name="Benos P.V."/>
            <person name="Belov K."/>
            <person name="Clamp M."/>
            <person name="Cook A."/>
            <person name="Cuff J."/>
            <person name="Das R."/>
            <person name="Davidow L."/>
            <person name="Deakin J.E."/>
            <person name="Fazzari M.J."/>
            <person name="Glass J.L."/>
            <person name="Grabherr M."/>
            <person name="Greally J.M."/>
            <person name="Gu W."/>
            <person name="Hore T.A."/>
            <person name="Huttley G.A."/>
            <person name="Kleber M."/>
            <person name="Jirtle R.L."/>
            <person name="Koina E."/>
            <person name="Lee J.T."/>
            <person name="Mahony S."/>
            <person name="Marra M.A."/>
            <person name="Miller R.D."/>
            <person name="Nicholls R.D."/>
            <person name="Oda M."/>
            <person name="Papenfuss A.T."/>
            <person name="Parra Z.E."/>
            <person name="Pollock D.D."/>
            <person name="Ray D.A."/>
            <person name="Schein J.E."/>
            <person name="Speed T.P."/>
            <person name="Thompson K."/>
            <person name="VandeBerg J.L."/>
            <person name="Wade C.M."/>
            <person name="Walker J.A."/>
            <person name="Waters P.D."/>
            <person name="Webber C."/>
            <person name="Weidman J.R."/>
            <person name="Xie X."/>
            <person name="Zody M.C."/>
            <person name="Baldwin J."/>
            <person name="Abdouelleil A."/>
            <person name="Abdulkadir J."/>
            <person name="Abebe A."/>
            <person name="Abera B."/>
            <person name="Abreu J."/>
            <person name="Acer S.C."/>
            <person name="Aftuck L."/>
            <person name="Alexander A."/>
            <person name="An P."/>
            <person name="Anderson E."/>
            <person name="Anderson S."/>
            <person name="Arachi H."/>
            <person name="Azer M."/>
            <person name="Bachantsang P."/>
            <person name="Barry A."/>
            <person name="Bayul T."/>
            <person name="Berlin A."/>
            <person name="Bessette D."/>
            <person name="Bloom T."/>
            <person name="Bloom T."/>
            <person name="Boguslavskiy L."/>
            <person name="Bonnet C."/>
            <person name="Boukhgalter B."/>
            <person name="Bourzgui I."/>
            <person name="Brown A."/>
            <person name="Cahill P."/>
            <person name="Channer S."/>
            <person name="Cheshatsang Y."/>
            <person name="Chuda L."/>
            <person name="Citroen M."/>
            <person name="Collymore A."/>
            <person name="Cooke P."/>
            <person name="Costello M."/>
            <person name="D'Aco K."/>
            <person name="Daza R."/>
            <person name="De Haan G."/>
            <person name="DeGray S."/>
            <person name="DeMaso C."/>
            <person name="Dhargay N."/>
            <person name="Dooley K."/>
            <person name="Dooley E."/>
            <person name="Doricent M."/>
            <person name="Dorje P."/>
            <person name="Dorjee K."/>
            <person name="Dupes A."/>
            <person name="Elong R."/>
            <person name="Falk J."/>
            <person name="Farina A."/>
            <person name="Faro S."/>
            <person name="Ferguson D."/>
            <person name="Fisher S."/>
            <person name="Foley C.D."/>
            <person name="Franke A."/>
            <person name="Friedrich D."/>
            <person name="Gadbois L."/>
            <person name="Gearin G."/>
            <person name="Gearin C.R."/>
            <person name="Giannoukos G."/>
            <person name="Goode T."/>
            <person name="Graham J."/>
            <person name="Grandbois E."/>
            <person name="Grewal S."/>
            <person name="Gyaltsen K."/>
            <person name="Hafez N."/>
            <person name="Hagos B."/>
            <person name="Hall J."/>
            <person name="Henson C."/>
            <person name="Hollinger A."/>
            <person name="Honan T."/>
            <person name="Huard M.D."/>
            <person name="Hughes L."/>
            <person name="Hurhula B."/>
            <person name="Husby M.E."/>
            <person name="Kamat A."/>
            <person name="Kanga B."/>
            <person name="Kashin S."/>
            <person name="Khazanovich D."/>
            <person name="Kisner P."/>
            <person name="Lance K."/>
            <person name="Lara M."/>
            <person name="Lee W."/>
            <person name="Lennon N."/>
            <person name="Letendre F."/>
            <person name="LeVine R."/>
            <person name="Lipovsky A."/>
            <person name="Liu X."/>
            <person name="Liu J."/>
            <person name="Liu S."/>
            <person name="Lokyitsang T."/>
            <person name="Lokyitsang Y."/>
            <person name="Lubonja R."/>
            <person name="Lui A."/>
            <person name="MacDonald P."/>
            <person name="Magnisalis V."/>
            <person name="Maru K."/>
            <person name="Matthews C."/>
            <person name="McCusker W."/>
            <person name="McDonough S."/>
            <person name="Mehta T."/>
            <person name="Meldrim J."/>
            <person name="Meneus L."/>
            <person name="Mihai O."/>
            <person name="Mihalev A."/>
            <person name="Mihova T."/>
            <person name="Mittelman R."/>
            <person name="Mlenga V."/>
            <person name="Montmayeur A."/>
            <person name="Mulrain L."/>
            <person name="Navidi A."/>
            <person name="Naylor J."/>
            <person name="Negash T."/>
            <person name="Nguyen T."/>
            <person name="Nguyen N."/>
            <person name="Nicol R."/>
            <person name="Norbu C."/>
            <person name="Norbu N."/>
            <person name="Novod N."/>
            <person name="O'Neill B."/>
            <person name="Osman S."/>
            <person name="Markiewicz E."/>
            <person name="Oyono O.L."/>
            <person name="Patti C."/>
            <person name="Phunkhang P."/>
            <person name="Pierre F."/>
            <person name="Priest M."/>
            <person name="Raghuraman S."/>
            <person name="Rege F."/>
            <person name="Reyes R."/>
            <person name="Rise C."/>
            <person name="Rogov P."/>
            <person name="Ross K."/>
            <person name="Ryan E."/>
            <person name="Settipalli S."/>
            <person name="Shea T."/>
            <person name="Sherpa N."/>
            <person name="Shi L."/>
            <person name="Shih D."/>
            <person name="Sparrow T."/>
            <person name="Spaulding J."/>
            <person name="Stalker J."/>
            <person name="Stange-Thomann N."/>
            <person name="Stavropoulos S."/>
            <person name="Stone C."/>
            <person name="Strader C."/>
            <person name="Tesfaye S."/>
            <person name="Thomson T."/>
            <person name="Thoulutsang Y."/>
            <person name="Thoulutsang D."/>
            <person name="Topham K."/>
            <person name="Topping I."/>
            <person name="Tsamla T."/>
            <person name="Vassiliev H."/>
            <person name="Vo A."/>
            <person name="Wangchuk T."/>
            <person name="Wangdi T."/>
            <person name="Weiand M."/>
            <person name="Wilkinson J."/>
            <person name="Wilson A."/>
            <person name="Yadav S."/>
            <person name="Young G."/>
            <person name="Yu Q."/>
            <person name="Zembek L."/>
            <person name="Zhong D."/>
            <person name="Zimmer A."/>
            <person name="Zwirko Z."/>
            <person name="Jaffe D.B."/>
            <person name="Alvarez P."/>
            <person name="Brockman W."/>
            <person name="Butler J."/>
            <person name="Chin C."/>
            <person name="Gnerre S."/>
            <person name="MacCallum I."/>
            <person name="Graves J.A."/>
            <person name="Ponting C.P."/>
            <person name="Breen M."/>
            <person name="Samollow P.B."/>
            <person name="Lander E.S."/>
            <person name="Lindblad-Toh K."/>
        </authorList>
    </citation>
    <scope>NUCLEOTIDE SEQUENCE [LARGE SCALE GENOMIC DNA]</scope>
</reference>
<dbReference type="Pfam" id="PF00067">
    <property type="entry name" value="p450"/>
    <property type="match status" value="1"/>
</dbReference>
<keyword evidence="6 13" id="KW-0492">Microsome</keyword>
<evidence type="ECO:0000256" key="2">
    <source>
        <dbReference type="ARBA" id="ARBA00010617"/>
    </source>
</evidence>
<keyword evidence="8 11" id="KW-0408">Iron</keyword>
<dbReference type="GO" id="GO:0020037">
    <property type="term" value="F:heme binding"/>
    <property type="evidence" value="ECO:0007669"/>
    <property type="project" value="UniProtKB-UniRule"/>
</dbReference>
<keyword evidence="5 13" id="KW-0256">Endoplasmic reticulum</keyword>
<keyword evidence="14" id="KW-1133">Transmembrane helix</keyword>
<reference evidence="15" key="3">
    <citation type="submission" date="2025-09" db="UniProtKB">
        <authorList>
            <consortium name="Ensembl"/>
        </authorList>
    </citation>
    <scope>IDENTIFICATION</scope>
</reference>
<dbReference type="eggNOG" id="KOG0156">
    <property type="taxonomic scope" value="Eukaryota"/>
</dbReference>
<evidence type="ECO:0000256" key="3">
    <source>
        <dbReference type="ARBA" id="ARBA00022617"/>
    </source>
</evidence>
<keyword evidence="14" id="KW-0812">Transmembrane</keyword>
<gene>
    <name evidence="15" type="primary">LOC100023235</name>
</gene>
<dbReference type="GeneTree" id="ENSGT00940000155736"/>
<dbReference type="GO" id="GO:0005506">
    <property type="term" value="F:iron ion binding"/>
    <property type="evidence" value="ECO:0007669"/>
    <property type="project" value="UniProtKB-UniRule"/>
</dbReference>
<evidence type="ECO:0000256" key="11">
    <source>
        <dbReference type="PIRSR" id="PIRSR602401-1"/>
    </source>
</evidence>
<evidence type="ECO:0000256" key="14">
    <source>
        <dbReference type="SAM" id="Phobius"/>
    </source>
</evidence>
<dbReference type="AlphaFoldDB" id="F7G5J4"/>
<dbReference type="InterPro" id="IPR017972">
    <property type="entry name" value="Cyt_P450_CS"/>
</dbReference>
<keyword evidence="7 12" id="KW-0560">Oxidoreductase</keyword>
<dbReference type="PRINTS" id="PR00463">
    <property type="entry name" value="EP450I"/>
</dbReference>
<dbReference type="GeneID" id="100023235"/>
<evidence type="ECO:0000256" key="5">
    <source>
        <dbReference type="ARBA" id="ARBA00022824"/>
    </source>
</evidence>
<evidence type="ECO:0000256" key="13">
    <source>
        <dbReference type="RuleBase" id="RU368053"/>
    </source>
</evidence>
<keyword evidence="16" id="KW-1185">Reference proteome</keyword>
<dbReference type="PANTHER" id="PTHR24300:SF400">
    <property type="entry name" value="CYTOCHROME P450 2C9"/>
    <property type="match status" value="1"/>
</dbReference>
<proteinExistence type="inferred from homology"/>
<evidence type="ECO:0000256" key="9">
    <source>
        <dbReference type="ARBA" id="ARBA00023033"/>
    </source>
</evidence>
<dbReference type="CDD" id="cd20665">
    <property type="entry name" value="CYP2C-like"/>
    <property type="match status" value="1"/>
</dbReference>
<comment type="cofactor">
    <cofactor evidence="1 11 13">
        <name>heme</name>
        <dbReference type="ChEBI" id="CHEBI:30413"/>
    </cofactor>
</comment>
<comment type="subcellular location">
    <subcellularLocation>
        <location evidence="13">Endoplasmic reticulum membrane</location>
    </subcellularLocation>
    <subcellularLocation>
        <location evidence="13">Microsome membrane</location>
    </subcellularLocation>
</comment>
<evidence type="ECO:0000256" key="4">
    <source>
        <dbReference type="ARBA" id="ARBA00022723"/>
    </source>
</evidence>
<dbReference type="PRINTS" id="PR00385">
    <property type="entry name" value="P450"/>
</dbReference>
<dbReference type="OrthoDB" id="1103324at2759"/>
<dbReference type="KEGG" id="mdo:100023235"/>
<evidence type="ECO:0000256" key="6">
    <source>
        <dbReference type="ARBA" id="ARBA00022848"/>
    </source>
</evidence>
<name>F7G5J4_MONDO</name>
<dbReference type="EC" id="1.14.14.1" evidence="13"/>
<dbReference type="GO" id="GO:0016712">
    <property type="term" value="F:oxidoreductase activity, acting on paired donors, with incorporation or reduction of molecular oxygen, reduced flavin or flavoprotein as one donor, and incorporation of one atom of oxygen"/>
    <property type="evidence" value="ECO:0007669"/>
    <property type="project" value="UniProtKB-EC"/>
</dbReference>
<dbReference type="InterPro" id="IPR001128">
    <property type="entry name" value="Cyt_P450"/>
</dbReference>
<feature type="binding site" description="axial binding residue" evidence="11">
    <location>
        <position position="439"/>
    </location>
    <ligand>
        <name>heme</name>
        <dbReference type="ChEBI" id="CHEBI:30413"/>
    </ligand>
    <ligandPart>
        <name>Fe</name>
        <dbReference type="ChEBI" id="CHEBI:18248"/>
    </ligandPart>
</feature>
<dbReference type="HOGENOM" id="CLU_001570_22_0_1"/>
<comment type="similarity">
    <text evidence="2 12">Belongs to the cytochrome P450 family.</text>
</comment>
<keyword evidence="4 11" id="KW-0479">Metal-binding</keyword>
<evidence type="ECO:0000313" key="16">
    <source>
        <dbReference type="Proteomes" id="UP000002280"/>
    </source>
</evidence>
<dbReference type="PRINTS" id="PR01684">
    <property type="entry name" value="EP450ICYP2A"/>
</dbReference>
<dbReference type="InterPro" id="IPR008067">
    <property type="entry name" value="Cyt_P450_E_grp-I_CYP2A-like"/>
</dbReference>
<dbReference type="STRING" id="13616.ENSMODP00000006829"/>
<dbReference type="InterPro" id="IPR002401">
    <property type="entry name" value="Cyt_P450_E_grp-I"/>
</dbReference>
<comment type="function">
    <text evidence="13">Cytochromes P450 are a group of heme-thiolate monooxygenases.</text>
</comment>
<evidence type="ECO:0000256" key="8">
    <source>
        <dbReference type="ARBA" id="ARBA00023004"/>
    </source>
</evidence>
<dbReference type="RefSeq" id="XP_001374840.1">
    <property type="nucleotide sequence ID" value="XM_001374803.4"/>
</dbReference>
<dbReference type="GO" id="GO:0005789">
    <property type="term" value="C:endoplasmic reticulum membrane"/>
    <property type="evidence" value="ECO:0007669"/>
    <property type="project" value="UniProtKB-SubCell"/>
</dbReference>
<evidence type="ECO:0000256" key="7">
    <source>
        <dbReference type="ARBA" id="ARBA00023002"/>
    </source>
</evidence>
<evidence type="ECO:0000313" key="15">
    <source>
        <dbReference type="Ensembl" id="ENSMODP00000006829.3"/>
    </source>
</evidence>
<dbReference type="PROSITE" id="PS00086">
    <property type="entry name" value="CYTOCHROME_P450"/>
    <property type="match status" value="1"/>
</dbReference>
<keyword evidence="3 11" id="KW-0349">Heme</keyword>
<dbReference type="SUPFAM" id="SSF48264">
    <property type="entry name" value="Cytochrome P450"/>
    <property type="match status" value="1"/>
</dbReference>
<dbReference type="Proteomes" id="UP000002280">
    <property type="component" value="Chromosome 1"/>
</dbReference>
<evidence type="ECO:0000256" key="12">
    <source>
        <dbReference type="RuleBase" id="RU000461"/>
    </source>
</evidence>
<dbReference type="FunFam" id="1.10.630.10:FF:000001">
    <property type="entry name" value="Cytochrome P450, family 2"/>
    <property type="match status" value="1"/>
</dbReference>
<dbReference type="ExpressionAtlas" id="F7G5J4">
    <property type="expression patterns" value="baseline"/>
</dbReference>
<feature type="transmembrane region" description="Helical" evidence="14">
    <location>
        <begin position="6"/>
        <end position="24"/>
    </location>
</feature>
<evidence type="ECO:0000256" key="1">
    <source>
        <dbReference type="ARBA" id="ARBA00001971"/>
    </source>
</evidence>
<sequence length="497" mass="56630">MGPSVVTALGLLFCISCLLLILSWRKGFGKGKLPPGPVPLPIIGNMLQLNLKNIPESLCMLAKEYGPVFTLQLGVQRIVVLHGYKAVKEALIEHGEQFAARGPMPIFELVSNGFGIGVSNGERWKQLRRFSLMTLRNFGMGKRSIEERVQGEAKFLVEELKKTKGLPCDPTFILGCAPCNVICSLIFQKHFEYNDQKFLYLMKLLHEQVRIGSSAWIQFYNCFPSLVQHLPGPHRKLLKLFHFLHTFILEEIKEHQGTLDPSNPRDLIDCFLMKMEQEKQQPLSEFNIDNLVNTVADLFGAGTETTSTTLRYGLLMLLKHPEITEKIHEEIDRVIGHNRSPCMEDRNKMPYTNAVVHEIQRYIDLIPTSLPHLVTEDTQFRQYIIPKGTTIIPFLSSVLYDEKEFPNPNQFDPGHFLDENGNFKKSDYFMPFSTGKRICLGEGLARMELFLFFTTILQNFTLKSLIDPKDIDTTPIDSGFGKIPPSYKLCFLPSQNM</sequence>